<dbReference type="PROSITE" id="PS51782">
    <property type="entry name" value="LYSM"/>
    <property type="match status" value="1"/>
</dbReference>
<evidence type="ECO:0000256" key="1">
    <source>
        <dbReference type="SAM" id="MobiDB-lite"/>
    </source>
</evidence>
<dbReference type="EMBL" id="JAANNT010000020">
    <property type="protein sequence ID" value="NUV30855.1"/>
    <property type="molecule type" value="Genomic_DNA"/>
</dbReference>
<feature type="domain" description="LysM" evidence="3">
    <location>
        <begin position="251"/>
        <end position="307"/>
    </location>
</feature>
<dbReference type="SMART" id="SM00257">
    <property type="entry name" value="LysM"/>
    <property type="match status" value="2"/>
</dbReference>
<dbReference type="RefSeq" id="WP_175457126.1">
    <property type="nucleotide sequence ID" value="NZ_JAANNT010000020.1"/>
</dbReference>
<keyword evidence="2" id="KW-1133">Transmembrane helix</keyword>
<feature type="compositionally biased region" description="Low complexity" evidence="1">
    <location>
        <begin position="348"/>
        <end position="375"/>
    </location>
</feature>
<dbReference type="Proteomes" id="UP000540128">
    <property type="component" value="Unassembled WGS sequence"/>
</dbReference>
<gene>
    <name evidence="4" type="ORF">G6W59_21525</name>
</gene>
<comment type="caution">
    <text evidence="4">The sequence shown here is derived from an EMBL/GenBank/DDBJ whole genome shotgun (WGS) entry which is preliminary data.</text>
</comment>
<feature type="region of interest" description="Disordered" evidence="1">
    <location>
        <begin position="280"/>
        <end position="383"/>
    </location>
</feature>
<feature type="region of interest" description="Disordered" evidence="1">
    <location>
        <begin position="707"/>
        <end position="814"/>
    </location>
</feature>
<dbReference type="InterPro" id="IPR018392">
    <property type="entry name" value="LysM"/>
</dbReference>
<feature type="compositionally biased region" description="Basic and acidic residues" evidence="1">
    <location>
        <begin position="331"/>
        <end position="343"/>
    </location>
</feature>
<dbReference type="Gene3D" id="3.10.350.10">
    <property type="entry name" value="LysM domain"/>
    <property type="match status" value="1"/>
</dbReference>
<dbReference type="InterPro" id="IPR005158">
    <property type="entry name" value="BTAD"/>
</dbReference>
<dbReference type="AlphaFoldDB" id="A0A7Y6F2F7"/>
<dbReference type="InterPro" id="IPR052196">
    <property type="entry name" value="Bact_Kbp"/>
</dbReference>
<dbReference type="InterPro" id="IPR036779">
    <property type="entry name" value="LysM_dom_sf"/>
</dbReference>
<feature type="compositionally biased region" description="Acidic residues" evidence="1">
    <location>
        <begin position="722"/>
        <end position="731"/>
    </location>
</feature>
<dbReference type="PANTHER" id="PTHR34700:SF4">
    <property type="entry name" value="PHAGE-LIKE ELEMENT PBSX PROTEIN XKDP"/>
    <property type="match status" value="1"/>
</dbReference>
<keyword evidence="2" id="KW-0812">Transmembrane</keyword>
<feature type="region of interest" description="Disordered" evidence="1">
    <location>
        <begin position="1053"/>
        <end position="1072"/>
    </location>
</feature>
<name>A0A7Y6F2F7_9ACTN</name>
<feature type="compositionally biased region" description="Low complexity" evidence="1">
    <location>
        <begin position="123"/>
        <end position="140"/>
    </location>
</feature>
<feature type="compositionally biased region" description="Pro residues" evidence="1">
    <location>
        <begin position="317"/>
        <end position="330"/>
    </location>
</feature>
<evidence type="ECO:0000313" key="4">
    <source>
        <dbReference type="EMBL" id="NUV30855.1"/>
    </source>
</evidence>
<keyword evidence="5" id="KW-1185">Reference proteome</keyword>
<dbReference type="CDD" id="cd00118">
    <property type="entry name" value="LysM"/>
    <property type="match status" value="1"/>
</dbReference>
<proteinExistence type="predicted"/>
<dbReference type="Pfam" id="PF01476">
    <property type="entry name" value="LysM"/>
    <property type="match status" value="1"/>
</dbReference>
<evidence type="ECO:0000259" key="3">
    <source>
        <dbReference type="PROSITE" id="PS51782"/>
    </source>
</evidence>
<protein>
    <submittedName>
        <fullName evidence="4">LysM peptidoglycan-binding domain-containing protein</fullName>
    </submittedName>
</protein>
<dbReference type="PANTHER" id="PTHR34700">
    <property type="entry name" value="POTASSIUM BINDING PROTEIN KBP"/>
    <property type="match status" value="1"/>
</dbReference>
<evidence type="ECO:0000313" key="5">
    <source>
        <dbReference type="Proteomes" id="UP000540128"/>
    </source>
</evidence>
<evidence type="ECO:0000256" key="2">
    <source>
        <dbReference type="SAM" id="Phobius"/>
    </source>
</evidence>
<accession>A0A7Y6F2F7</accession>
<keyword evidence="2" id="KW-0472">Membrane</keyword>
<feature type="transmembrane region" description="Helical" evidence="2">
    <location>
        <begin position="103"/>
        <end position="124"/>
    </location>
</feature>
<feature type="region of interest" description="Disordered" evidence="1">
    <location>
        <begin position="410"/>
        <end position="430"/>
    </location>
</feature>
<sequence>MGAGQAGSVLARAVGSVLGIALLGAGAPYLLWQATGAVGPDGLDAMAHLLSRQDTADAVLLVILAVGWLAWITFAVALLVEVPAQVRGRRAVRLPGLRLSQRAAGVLVTGVLAVLSSTAVASAAPSPGPGATAEAEPGPSQVTSGSSATAERGHEAEGTEQADEAPRARPTYTVRDTRPAQSLWSIAEELYGDGAQFTRIAELNEGRVMVDGSRFVSAGDIRPGWELLLPEDEGGEGRGSHAPSGERGAPRAVTVAPGDTLSKIAEDKLGEADRYPEIFDLNRGARTPQGQRLTDADQIVPGQRLVLPSDGEQPSRQNPPAPPKESAPRPPAEKDERKPDDAKPTPAPSRTEAASPAPSTSTTTPESPRPSTGTTVQPEATPAAVRTAAGVTALTAAVVVAGLAVRRRLQQRRRKPGESIAMAPEASTTEQRLVEDAEPAAVTALDTALRSMARAAGDAGIDVPALKAAMVTRRTIRVLPLDPGEPVKPFTAEPEGSWWSLAPGAELLTAEDAAATPCPYPGLVTLGADGERSIVLLNLPSSDVVLLSGSASEVREVCTSLVLEVAMSPWAEQAEVLAVGFGRELPRLMPTARLRHVPDAAAAARDLGEWLLERHQSPGAEHESWLLVCADSVTSDEAWQLAEALAAAPEGKVAMVLPASCGAVFPRGQVWDAAPDVEQLIEDVEKDLVLQRMSSPDYQDLLSALSATTEPAEPAEAPWDQVVDEPAEDTAAEGRPENVAEDGAGEPNGNRPFPALVKAAADPAPDGDTAQPPTGPELPPALVENDEVEVEPSSDASADVEPASASRTAEKADAPAEPQLRVMGTVELTGLETTSRAPKLAALAALLFFRPGRDPETLCEAMGPNEPWSPATLNQRVRELRNRLGSDPDGNPYVLRRSGKDSPYALSPALTCDWAWFEERAAAGLAADGSEGLPELESALSLVRGRPLAGRDFGWALPQQQRMISRIIDIAHCVAVLRTVPGRHQDLDAARHAIMIGLEVESTAELLYRDWMRTEHEAGNRHGLRTAITRAQQAARRLDCALEPETEELIASLTQDSARPADSARTSGRAFV</sequence>
<feature type="compositionally biased region" description="Low complexity" evidence="1">
    <location>
        <begin position="759"/>
        <end position="772"/>
    </location>
</feature>
<feature type="region of interest" description="Disordered" evidence="1">
    <location>
        <begin position="123"/>
        <end position="176"/>
    </location>
</feature>
<organism evidence="4 5">
    <name type="scientific">Streptomyces odorifer</name>
    <dbReference type="NCBI Taxonomy" id="53450"/>
    <lineage>
        <taxon>Bacteria</taxon>
        <taxon>Bacillati</taxon>
        <taxon>Actinomycetota</taxon>
        <taxon>Actinomycetes</taxon>
        <taxon>Kitasatosporales</taxon>
        <taxon>Streptomycetaceae</taxon>
        <taxon>Streptomyces</taxon>
        <taxon>Streptomyces albidoflavus group</taxon>
    </lineage>
</organism>
<feature type="transmembrane region" description="Helical" evidence="2">
    <location>
        <begin position="58"/>
        <end position="82"/>
    </location>
</feature>
<feature type="region of interest" description="Disordered" evidence="1">
    <location>
        <begin position="230"/>
        <end position="255"/>
    </location>
</feature>
<feature type="transmembrane region" description="Helical" evidence="2">
    <location>
        <begin position="9"/>
        <end position="32"/>
    </location>
</feature>
<reference evidence="4 5" key="1">
    <citation type="submission" date="2020-03" db="EMBL/GenBank/DDBJ databases">
        <title>Complete genome sequence of sixteen Streptomyces strains facilitates identification of candidate genes involved in plant growth-promotion in grain legumes and cereals.</title>
        <authorList>
            <person name="Gopalakrishnan S."/>
            <person name="Thakur V."/>
            <person name="Saxena R."/>
            <person name="Vadlamudi S."/>
            <person name="Purohit S."/>
            <person name="Kumar V."/>
            <person name="Rathore A."/>
            <person name="Chitikineni A."/>
            <person name="Varshney R.K."/>
        </authorList>
    </citation>
    <scope>NUCLEOTIDE SEQUENCE [LARGE SCALE GENOMIC DNA]</scope>
    <source>
        <strain evidence="4 5">KAI-180</strain>
    </source>
</reference>
<dbReference type="SMART" id="SM01043">
    <property type="entry name" value="BTAD"/>
    <property type="match status" value="1"/>
</dbReference>